<dbReference type="Proteomes" id="UP000028501">
    <property type="component" value="Chromosome"/>
</dbReference>
<accession>A0A075WDW4</accession>
<evidence type="ECO:0000313" key="1">
    <source>
        <dbReference type="EMBL" id="AIG98580.1"/>
    </source>
</evidence>
<evidence type="ECO:0000313" key="2">
    <source>
        <dbReference type="Proteomes" id="UP000028501"/>
    </source>
</evidence>
<dbReference type="RefSeq" id="WP_231487473.1">
    <property type="nucleotide sequence ID" value="NZ_CP006577.1"/>
</dbReference>
<sequence>MKKKHVILLILILLPVVFLHIMLATWGLSMSFYVKRLSSPPQNYFEITEEDFREIPELKKIFEDLRKLAPGESRSYELDIDTGNKVHSYLTEKQAGVGECSYTYCFKYGDAYYGAHMGTP</sequence>
<dbReference type="AlphaFoldDB" id="A0A075WDW4"/>
<dbReference type="EMBL" id="CP006577">
    <property type="protein sequence ID" value="AIG98580.1"/>
    <property type="molecule type" value="Genomic_DNA"/>
</dbReference>
<gene>
    <name evidence="1" type="ORF">AFULGI_00018250</name>
</gene>
<reference evidence="1 2" key="1">
    <citation type="submission" date="2013-07" db="EMBL/GenBank/DDBJ databases">
        <title>Genome of Archaeoglobus fulgidus.</title>
        <authorList>
            <person name="Fiebig A."/>
            <person name="Birkeland N.-K."/>
        </authorList>
    </citation>
    <scope>NUCLEOTIDE SEQUENCE [LARGE SCALE GENOMIC DNA]</scope>
    <source>
        <strain evidence="1 2">DSM 8774</strain>
    </source>
</reference>
<protein>
    <submittedName>
        <fullName evidence="1">Uncharacterized protein</fullName>
    </submittedName>
</protein>
<dbReference type="KEGG" id="afg:AFULGI_00018250"/>
<dbReference type="GeneID" id="24795320"/>
<proteinExistence type="predicted"/>
<dbReference type="HOGENOM" id="CLU_2044278_0_0_2"/>
<name>A0A075WDW4_ARCFL</name>
<organism evidence="1 2">
    <name type="scientific">Archaeoglobus fulgidus DSM 8774</name>
    <dbReference type="NCBI Taxonomy" id="1344584"/>
    <lineage>
        <taxon>Archaea</taxon>
        <taxon>Methanobacteriati</taxon>
        <taxon>Methanobacteriota</taxon>
        <taxon>Archaeoglobi</taxon>
        <taxon>Archaeoglobales</taxon>
        <taxon>Archaeoglobaceae</taxon>
        <taxon>Archaeoglobus</taxon>
    </lineage>
</organism>